<accession>A0ACB9L1Z0</accession>
<organism evidence="1 2">
    <name type="scientific">Melastoma candidum</name>
    <dbReference type="NCBI Taxonomy" id="119954"/>
    <lineage>
        <taxon>Eukaryota</taxon>
        <taxon>Viridiplantae</taxon>
        <taxon>Streptophyta</taxon>
        <taxon>Embryophyta</taxon>
        <taxon>Tracheophyta</taxon>
        <taxon>Spermatophyta</taxon>
        <taxon>Magnoliopsida</taxon>
        <taxon>eudicotyledons</taxon>
        <taxon>Gunneridae</taxon>
        <taxon>Pentapetalae</taxon>
        <taxon>rosids</taxon>
        <taxon>malvids</taxon>
        <taxon>Myrtales</taxon>
        <taxon>Melastomataceae</taxon>
        <taxon>Melastomatoideae</taxon>
        <taxon>Melastomateae</taxon>
        <taxon>Melastoma</taxon>
    </lineage>
</organism>
<dbReference type="EMBL" id="CM042891">
    <property type="protein sequence ID" value="KAI4303344.1"/>
    <property type="molecule type" value="Genomic_DNA"/>
</dbReference>
<sequence length="153" mass="16766">MSRTFIAGRNDKRPRRALSTLYADIVPPGVNVLVVDINQACLAVTEAKLLRFGYYGNAGLAREKESNPSRFPGNLLNALVRMDQDVFVSSVIAVITARGVEEAASILEDKSNDVHLVLAEAYFPGMERFEALEKLVQKFDVAVVSESLCHVIG</sequence>
<comment type="caution">
    <text evidence="1">The sequence shown here is derived from an EMBL/GenBank/DDBJ whole genome shotgun (WGS) entry which is preliminary data.</text>
</comment>
<name>A0ACB9L1Z0_9MYRT</name>
<keyword evidence="2" id="KW-1185">Reference proteome</keyword>
<reference evidence="2" key="1">
    <citation type="journal article" date="2023" name="Front. Plant Sci.">
        <title>Chromosomal-level genome assembly of Melastoma candidum provides insights into trichome evolution.</title>
        <authorList>
            <person name="Zhong Y."/>
            <person name="Wu W."/>
            <person name="Sun C."/>
            <person name="Zou P."/>
            <person name="Liu Y."/>
            <person name="Dai S."/>
            <person name="Zhou R."/>
        </authorList>
    </citation>
    <scope>NUCLEOTIDE SEQUENCE [LARGE SCALE GENOMIC DNA]</scope>
</reference>
<proteinExistence type="predicted"/>
<evidence type="ECO:0000313" key="2">
    <source>
        <dbReference type="Proteomes" id="UP001057402"/>
    </source>
</evidence>
<gene>
    <name evidence="1" type="ORF">MLD38_038989</name>
</gene>
<evidence type="ECO:0000313" key="1">
    <source>
        <dbReference type="EMBL" id="KAI4303344.1"/>
    </source>
</evidence>
<dbReference type="Proteomes" id="UP001057402">
    <property type="component" value="Chromosome 12"/>
</dbReference>
<protein>
    <submittedName>
        <fullName evidence="1">Uncharacterized protein</fullName>
    </submittedName>
</protein>